<dbReference type="RefSeq" id="XP_005168018.2">
    <property type="nucleotide sequence ID" value="XM_005167961.6"/>
</dbReference>
<dbReference type="AGR" id="ZFIN:ZDB-GENE-081104-172"/>
<reference evidence="2" key="1">
    <citation type="submission" date="2025-08" db="UniProtKB">
        <authorList>
            <consortium name="RefSeq"/>
        </authorList>
    </citation>
    <scope>IDENTIFICATION</scope>
    <source>
        <strain evidence="2">Tuebingen</strain>
        <tissue evidence="2">Fibroblasts and whole tissue</tissue>
    </source>
</reference>
<dbReference type="eggNOG" id="ENOG502RZCM">
    <property type="taxonomic scope" value="Eukaryota"/>
</dbReference>
<dbReference type="InterPro" id="IPR026185">
    <property type="entry name" value="EPSTI1"/>
</dbReference>
<organism evidence="1 2">
    <name type="scientific">Danio rerio</name>
    <name type="common">Zebrafish</name>
    <name type="synonym">Brachydanio rerio</name>
    <dbReference type="NCBI Taxonomy" id="7955"/>
    <lineage>
        <taxon>Eukaryota</taxon>
        <taxon>Metazoa</taxon>
        <taxon>Chordata</taxon>
        <taxon>Craniata</taxon>
        <taxon>Vertebrata</taxon>
        <taxon>Euteleostomi</taxon>
        <taxon>Actinopterygii</taxon>
        <taxon>Neopterygii</taxon>
        <taxon>Teleostei</taxon>
        <taxon>Ostariophysi</taxon>
        <taxon>Cypriniformes</taxon>
        <taxon>Danionidae</taxon>
        <taxon>Danioninae</taxon>
        <taxon>Danio</taxon>
    </lineage>
</organism>
<evidence type="ECO:0000313" key="1">
    <source>
        <dbReference type="Proteomes" id="UP000000437"/>
    </source>
</evidence>
<dbReference type="PANTHER" id="PTHR22529:SF1">
    <property type="entry name" value="EPITHELIAL-STROMAL INTERACTION PROTEIN 1"/>
    <property type="match status" value="1"/>
</dbReference>
<dbReference type="OMA" id="HRRVNQA"/>
<keyword evidence="1" id="KW-1185">Reference proteome</keyword>
<dbReference type="InterPro" id="IPR009060">
    <property type="entry name" value="UBA-like_sf"/>
</dbReference>
<dbReference type="PaxDb" id="7955-ENSDARP00000115913"/>
<dbReference type="CDD" id="cd14279">
    <property type="entry name" value="CUE"/>
    <property type="match status" value="1"/>
</dbReference>
<name>A0ACD6B640_DANRE</name>
<evidence type="ECO:0000313" key="2">
    <source>
        <dbReference type="RefSeq" id="XP_005168018.2"/>
    </source>
</evidence>
<accession>A0ACD6B640</accession>
<evidence type="ECO:0000313" key="3">
    <source>
        <dbReference type="ZFIN" id="ZDB-GENE-081104-172"/>
    </source>
</evidence>
<dbReference type="CTD" id="94240"/>
<dbReference type="OrthoDB" id="10053624at2759"/>
<proteinExistence type="predicted"/>
<sequence>MNHYKHPRRNAVERGGYRRHTINQRNNMTDSGQTNNNECPNSSPGTSNPQNQPEHAGGFTKIPPNESRRSKLLSISQKGEENLRRLKEENRPGPIHLPPERLGGNVSLEEVRQKQWVNARNSKIEKKVKKEEMDKMKRQAEEETNEKMKAKQREKANKLEMRKKQEDERRKQQHQQDKQKKTEEFLQRFERSSSTVSMAASNSIPASPWTKCHEYRESRRAEENASLLKMQEEQRRKAAILEEKQKQQEEDRKRQTEADHRRVNSAFLDRLEASGSGVRVSEPVTQTLESSNVWLEEDDEPQDTALSTSRNPSQVHTDSAEEDDGDYTWTVMKLQNRFPDFKRDMLEDIVIQCNGNYKKAFELLNV</sequence>
<dbReference type="STRING" id="7955.ENSDARP00000115913"/>
<dbReference type="ZFIN" id="ZDB-GENE-081104-172">
    <property type="gene designation" value="epsti1"/>
</dbReference>
<dbReference type="PANTHER" id="PTHR22529">
    <property type="entry name" value="EPITHELIAL-STROMAL INTERACTION PROTEIN 1"/>
    <property type="match status" value="1"/>
</dbReference>
<gene>
    <name evidence="2 3" type="primary">epsti1</name>
</gene>
<dbReference type="GeneTree" id="ENSGT00390000013820"/>
<dbReference type="SUPFAM" id="SSF46934">
    <property type="entry name" value="UBA-like"/>
    <property type="match status" value="1"/>
</dbReference>
<dbReference type="Bgee" id="ENSDARG00000094578">
    <property type="expression patterns" value="Expressed in spleen and 16 other cell types or tissues"/>
</dbReference>
<protein>
    <submittedName>
        <fullName evidence="2">Epithelial-stromal interaction protein 1 isoform X1</fullName>
    </submittedName>
</protein>
<dbReference type="Proteomes" id="UP000000437">
    <property type="component" value="Chromosome 9"/>
</dbReference>
<dbReference type="KEGG" id="dre:101884931"/>